<dbReference type="Gene3D" id="3.30.1360.130">
    <property type="entry name" value="Dipeptide transport protein"/>
    <property type="match status" value="1"/>
</dbReference>
<dbReference type="CDD" id="cd08770">
    <property type="entry name" value="DAP_dppA_3"/>
    <property type="match status" value="1"/>
</dbReference>
<accession>A0ABU0YXA5</accession>
<reference evidence="2" key="1">
    <citation type="submission" date="2023-08" db="EMBL/GenBank/DDBJ databases">
        <title>Rhodospirillaceae gen. nov., a novel taxon isolated from the Yangtze River Yuezi River estuary sludge.</title>
        <authorList>
            <person name="Ruan L."/>
        </authorList>
    </citation>
    <scope>NUCLEOTIDE SEQUENCE [LARGE SCALE GENOMIC DNA]</scope>
    <source>
        <strain evidence="2">R-7</strain>
    </source>
</reference>
<dbReference type="InterPro" id="IPR036177">
    <property type="entry name" value="Peptidase_M55_sf"/>
</dbReference>
<comment type="caution">
    <text evidence="1">The sequence shown here is derived from an EMBL/GenBank/DDBJ whole genome shotgun (WGS) entry which is preliminary data.</text>
</comment>
<evidence type="ECO:0000313" key="2">
    <source>
        <dbReference type="Proteomes" id="UP001230156"/>
    </source>
</evidence>
<dbReference type="Gene3D" id="3.40.50.10780">
    <property type="entry name" value="Dipeptide transport protein"/>
    <property type="match status" value="1"/>
</dbReference>
<dbReference type="InterPro" id="IPR027476">
    <property type="entry name" value="DppA_N"/>
</dbReference>
<dbReference type="EMBL" id="JAUYVI010000010">
    <property type="protein sequence ID" value="MDQ7251293.1"/>
    <property type="molecule type" value="Genomic_DNA"/>
</dbReference>
<keyword evidence="2" id="KW-1185">Reference proteome</keyword>
<dbReference type="Proteomes" id="UP001230156">
    <property type="component" value="Unassembled WGS sequence"/>
</dbReference>
<dbReference type="SUPFAM" id="SSF63992">
    <property type="entry name" value="Dipeptide transport protein"/>
    <property type="match status" value="1"/>
</dbReference>
<evidence type="ECO:0000313" key="1">
    <source>
        <dbReference type="EMBL" id="MDQ7251293.1"/>
    </source>
</evidence>
<protein>
    <submittedName>
        <fullName evidence="1">M55 family metallopeptidase</fullName>
    </submittedName>
</protein>
<dbReference type="PIRSF" id="PIRSF015853">
    <property type="entry name" value="Pep_DppA"/>
    <property type="match status" value="1"/>
</dbReference>
<proteinExistence type="predicted"/>
<dbReference type="Pfam" id="PF04951">
    <property type="entry name" value="Peptidase_M55"/>
    <property type="match status" value="1"/>
</dbReference>
<name>A0ABU0YXA5_9PROT</name>
<dbReference type="RefSeq" id="WP_379961526.1">
    <property type="nucleotide sequence ID" value="NZ_JAUYVI010000010.1"/>
</dbReference>
<sequence>MKVYISADIEGTAGITNWEEAEKPHDTYQEFRERMTDEVVAACEGAIEAGAKEILVKDAHDSGRNIIAARLPDCARLIRGWSGHPFSMVQELDASFDALLFVGYHAKAGSDDNPLAHTLRLRIAHLAINGEIASEFHIYSYAAALVKVPGVFLSGDAGICADAQRINPGIVTVPVSRGIGPSTLSITPGLAVKEIRAGVTRALRGDRAACHITLPKHFTLEIKYTTPVDAYRASWYPGAKHAAPRTVQFETGDYFEVLRAIKFMA</sequence>
<dbReference type="InterPro" id="IPR007035">
    <property type="entry name" value="Peptidase_M55"/>
</dbReference>
<organism evidence="1 2">
    <name type="scientific">Dongia sedimenti</name>
    <dbReference type="NCBI Taxonomy" id="3064282"/>
    <lineage>
        <taxon>Bacteria</taxon>
        <taxon>Pseudomonadati</taxon>
        <taxon>Pseudomonadota</taxon>
        <taxon>Alphaproteobacteria</taxon>
        <taxon>Rhodospirillales</taxon>
        <taxon>Dongiaceae</taxon>
        <taxon>Dongia</taxon>
    </lineage>
</organism>
<gene>
    <name evidence="1" type="ORF">Q8A70_26650</name>
</gene>